<proteinExistence type="predicted"/>
<dbReference type="EMBL" id="CACTIH010007263">
    <property type="protein sequence ID" value="CAA3006721.1"/>
    <property type="molecule type" value="Genomic_DNA"/>
</dbReference>
<dbReference type="PANTHER" id="PTHR33257:SF4">
    <property type="entry name" value="EXPRESSED PROTEIN"/>
    <property type="match status" value="1"/>
</dbReference>
<protein>
    <submittedName>
        <fullName evidence="2">Uncharacterized protein</fullName>
    </submittedName>
</protein>
<keyword evidence="3" id="KW-1185">Reference proteome</keyword>
<dbReference type="OrthoDB" id="908948at2759"/>
<dbReference type="AlphaFoldDB" id="A0A8S0TN13"/>
<gene>
    <name evidence="2" type="ORF">OLEA9_A074364</name>
</gene>
<accession>A0A8S0TN13</accession>
<evidence type="ECO:0000313" key="2">
    <source>
        <dbReference type="EMBL" id="CAA3006721.1"/>
    </source>
</evidence>
<dbReference type="Gramene" id="OE9A074364T1">
    <property type="protein sequence ID" value="OE9A074364C1"/>
    <property type="gene ID" value="OE9A074364"/>
</dbReference>
<feature type="region of interest" description="Disordered" evidence="1">
    <location>
        <begin position="169"/>
        <end position="196"/>
    </location>
</feature>
<feature type="region of interest" description="Disordered" evidence="1">
    <location>
        <begin position="96"/>
        <end position="121"/>
    </location>
</feature>
<comment type="caution">
    <text evidence="2">The sequence shown here is derived from an EMBL/GenBank/DDBJ whole genome shotgun (WGS) entry which is preliminary data.</text>
</comment>
<name>A0A8S0TN13_OLEEU</name>
<dbReference type="PANTHER" id="PTHR33257">
    <property type="entry name" value="OS05G0165500 PROTEIN"/>
    <property type="match status" value="1"/>
</dbReference>
<reference evidence="2 3" key="1">
    <citation type="submission" date="2019-12" db="EMBL/GenBank/DDBJ databases">
        <authorList>
            <person name="Alioto T."/>
            <person name="Alioto T."/>
            <person name="Gomez Garrido J."/>
        </authorList>
    </citation>
    <scope>NUCLEOTIDE SEQUENCE [LARGE SCALE GENOMIC DNA]</scope>
</reference>
<evidence type="ECO:0000256" key="1">
    <source>
        <dbReference type="SAM" id="MobiDB-lite"/>
    </source>
</evidence>
<sequence length="240" mass="26740">MNPMPYHLLQNTLITLSLPPPHSNIQFLLSVLKLIKMLSSSQDSQQKSFRIKHDDEKFFSRLLSKETSKSNPSFRVYYGDVSSAVPFVWETTPGTPKHTFSDNSTPPLTPPPSYYSNKNINRSLSKHSRSKILYNLLKKMSLKKVVHVGSSPSSSSVSHSLSSLSFSTSSSLSSFSDPMTPSRGHQRRQFSSWGSSFDHDHDHHHEEVGGSSRLCFGVRRDTGGRFVKKALLSIVGRGSG</sequence>
<organism evidence="2 3">
    <name type="scientific">Olea europaea subsp. europaea</name>
    <dbReference type="NCBI Taxonomy" id="158383"/>
    <lineage>
        <taxon>Eukaryota</taxon>
        <taxon>Viridiplantae</taxon>
        <taxon>Streptophyta</taxon>
        <taxon>Embryophyta</taxon>
        <taxon>Tracheophyta</taxon>
        <taxon>Spermatophyta</taxon>
        <taxon>Magnoliopsida</taxon>
        <taxon>eudicotyledons</taxon>
        <taxon>Gunneridae</taxon>
        <taxon>Pentapetalae</taxon>
        <taxon>asterids</taxon>
        <taxon>lamiids</taxon>
        <taxon>Lamiales</taxon>
        <taxon>Oleaceae</taxon>
        <taxon>Oleeae</taxon>
        <taxon>Olea</taxon>
    </lineage>
</organism>
<dbReference type="Proteomes" id="UP000594638">
    <property type="component" value="Unassembled WGS sequence"/>
</dbReference>
<evidence type="ECO:0000313" key="3">
    <source>
        <dbReference type="Proteomes" id="UP000594638"/>
    </source>
</evidence>